<dbReference type="InterPro" id="IPR017039">
    <property type="entry name" value="Virul_fac_BrkB"/>
</dbReference>
<evidence type="ECO:0000256" key="3">
    <source>
        <dbReference type="ARBA" id="ARBA00022692"/>
    </source>
</evidence>
<feature type="transmembrane region" description="Helical" evidence="6">
    <location>
        <begin position="149"/>
        <end position="175"/>
    </location>
</feature>
<feature type="transmembrane region" description="Helical" evidence="6">
    <location>
        <begin position="350"/>
        <end position="369"/>
    </location>
</feature>
<gene>
    <name evidence="7" type="ORF">B1R32_104194</name>
</gene>
<dbReference type="EMBL" id="NIGF01000004">
    <property type="protein sequence ID" value="PQV64695.1"/>
    <property type="molecule type" value="Genomic_DNA"/>
</dbReference>
<evidence type="ECO:0000313" key="8">
    <source>
        <dbReference type="Proteomes" id="UP000237684"/>
    </source>
</evidence>
<feature type="transmembrane region" description="Helical" evidence="6">
    <location>
        <begin position="187"/>
        <end position="211"/>
    </location>
</feature>
<comment type="subcellular location">
    <subcellularLocation>
        <location evidence="1">Cell membrane</location>
        <topology evidence="1">Multi-pass membrane protein</topology>
    </subcellularLocation>
</comment>
<feature type="transmembrane region" description="Helical" evidence="6">
    <location>
        <begin position="34"/>
        <end position="58"/>
    </location>
</feature>
<dbReference type="Proteomes" id="UP000237684">
    <property type="component" value="Unassembled WGS sequence"/>
</dbReference>
<name>A0A2S8SV66_9BACT</name>
<evidence type="ECO:0000256" key="1">
    <source>
        <dbReference type="ARBA" id="ARBA00004651"/>
    </source>
</evidence>
<keyword evidence="5 6" id="KW-0472">Membrane</keyword>
<dbReference type="AlphaFoldDB" id="A0A2S8SV66"/>
<dbReference type="FunCoup" id="A0A2S8SV66">
    <property type="interactions" value="228"/>
</dbReference>
<feature type="transmembrane region" description="Helical" evidence="6">
    <location>
        <begin position="102"/>
        <end position="123"/>
    </location>
</feature>
<keyword evidence="3 6" id="KW-0812">Transmembrane</keyword>
<dbReference type="GO" id="GO:0005886">
    <property type="term" value="C:plasma membrane"/>
    <property type="evidence" value="ECO:0007669"/>
    <property type="project" value="UniProtKB-SubCell"/>
</dbReference>
<feature type="transmembrane region" description="Helical" evidence="6">
    <location>
        <begin position="223"/>
        <end position="241"/>
    </location>
</feature>
<keyword evidence="4 6" id="KW-1133">Transmembrane helix</keyword>
<keyword evidence="8" id="KW-1185">Reference proteome</keyword>
<dbReference type="Pfam" id="PF03631">
    <property type="entry name" value="Virul_fac_BrkB"/>
    <property type="match status" value="1"/>
</dbReference>
<dbReference type="InParanoid" id="A0A2S8SV66"/>
<proteinExistence type="predicted"/>
<keyword evidence="2" id="KW-1003">Cell membrane</keyword>
<reference evidence="7 8" key="1">
    <citation type="journal article" date="2018" name="Syst. Appl. Microbiol.">
        <title>Abditibacterium utsteinense sp. nov., the first cultivated member of candidate phylum FBP, isolated from ice-free Antarctic soil samples.</title>
        <authorList>
            <person name="Tahon G."/>
            <person name="Tytgat B."/>
            <person name="Lebbe L."/>
            <person name="Carlier A."/>
            <person name="Willems A."/>
        </authorList>
    </citation>
    <scope>NUCLEOTIDE SEQUENCE [LARGE SCALE GENOMIC DNA]</scope>
    <source>
        <strain evidence="7 8">LMG 29911</strain>
    </source>
</reference>
<evidence type="ECO:0000256" key="4">
    <source>
        <dbReference type="ARBA" id="ARBA00022989"/>
    </source>
</evidence>
<evidence type="ECO:0000256" key="2">
    <source>
        <dbReference type="ARBA" id="ARBA00022475"/>
    </source>
</evidence>
<organism evidence="7 8">
    <name type="scientific">Abditibacterium utsteinense</name>
    <dbReference type="NCBI Taxonomy" id="1960156"/>
    <lineage>
        <taxon>Bacteria</taxon>
        <taxon>Pseudomonadati</taxon>
        <taxon>Abditibacteriota</taxon>
        <taxon>Abditibacteriia</taxon>
        <taxon>Abditibacteriales</taxon>
        <taxon>Abditibacteriaceae</taxon>
        <taxon>Abditibacterium</taxon>
    </lineage>
</organism>
<dbReference type="RefSeq" id="WP_105483063.1">
    <property type="nucleotide sequence ID" value="NZ_NIGF01000004.1"/>
</dbReference>
<evidence type="ECO:0000313" key="7">
    <source>
        <dbReference type="EMBL" id="PQV64695.1"/>
    </source>
</evidence>
<evidence type="ECO:0000256" key="5">
    <source>
        <dbReference type="ARBA" id="ARBA00023136"/>
    </source>
</evidence>
<protein>
    <submittedName>
        <fullName evidence="7">Membrane protein</fullName>
    </submittedName>
</protein>
<dbReference type="PANTHER" id="PTHR30213">
    <property type="entry name" value="INNER MEMBRANE PROTEIN YHJD"/>
    <property type="match status" value="1"/>
</dbReference>
<dbReference type="PANTHER" id="PTHR30213:SF1">
    <property type="entry name" value="INNER MEMBRANE PROTEIN YHJD"/>
    <property type="match status" value="1"/>
</dbReference>
<comment type="caution">
    <text evidence="7">The sequence shown here is derived from an EMBL/GenBank/DDBJ whole genome shotgun (WGS) entry which is preliminary data.</text>
</comment>
<feature type="transmembrane region" description="Helical" evidence="6">
    <location>
        <begin position="253"/>
        <end position="278"/>
    </location>
</feature>
<sequence length="377" mass="39799">MKTRPKLTFASFFALLQATATSFGEDRVGRHAAALAYYTVFSISPLFLIVISIAALYFRDQAQAVGAIQSQIQDTIGPTAAKAVEQMIQGANNHGGDTSKPITATLVALGVALWGASGLFGALQDSLNSIWGVMPDPKLGFLSVARARFVSFGMVLGVGFLLLVSLILTTVLAAISKTMSGSLGDSIYIASTLNFALGLGVSMLLFGAIFKVLPDAKIQWRDVWVGAFVTALLFSLGRFALGKYLGRPQVASAYGSAGALVVLLLWVNYAATILFVGAEFTKAYANKFGSKIVPDDNAILLSPEARAKQGFSPQTTGAPVSGSSAKGAVLVAGEPLTPHKPAVSAEQKQAFEHSLSVISGAILVFLWIFRKRSREDD</sequence>
<evidence type="ECO:0000256" key="6">
    <source>
        <dbReference type="SAM" id="Phobius"/>
    </source>
</evidence>
<accession>A0A2S8SV66</accession>
<dbReference type="OrthoDB" id="9797028at2"/>
<dbReference type="NCBIfam" id="TIGR00765">
    <property type="entry name" value="yihY_not_rbn"/>
    <property type="match status" value="1"/>
</dbReference>